<gene>
    <name evidence="1" type="ORF">DEO68_11655</name>
</gene>
<dbReference type="AlphaFoldDB" id="A0A3D0KGW8"/>
<dbReference type="EMBL" id="DOTR01000061">
    <property type="protein sequence ID" value="HCA02812.1"/>
    <property type="molecule type" value="Genomic_DNA"/>
</dbReference>
<comment type="caution">
    <text evidence="1">The sequence shown here is derived from an EMBL/GenBank/DDBJ whole genome shotgun (WGS) entry which is preliminary data.</text>
</comment>
<evidence type="ECO:0000313" key="1">
    <source>
        <dbReference type="EMBL" id="HCA02812.1"/>
    </source>
</evidence>
<proteinExistence type="predicted"/>
<dbReference type="InterPro" id="IPR045809">
    <property type="entry name" value="MobI"/>
</dbReference>
<name>A0A3D0KGW8_9GAMM</name>
<reference evidence="1" key="1">
    <citation type="journal article" date="2018" name="Nat. Biotechnol.">
        <title>A standardized bacterial taxonomy based on genome phylogeny substantially revises the tree of life.</title>
        <authorList>
            <person name="Parks D.H."/>
            <person name="Chuvochina M."/>
            <person name="Waite D.W."/>
            <person name="Rinke C."/>
            <person name="Skarshewski A."/>
            <person name="Chaumeil P.A."/>
            <person name="Hugenholtz P."/>
        </authorList>
    </citation>
    <scope>NUCLEOTIDE SEQUENCE [LARGE SCALE GENOMIC DNA]</scope>
    <source>
        <strain evidence="1">UBA11284</strain>
    </source>
</reference>
<accession>A0A3D0KGW8</accession>
<organism evidence="1">
    <name type="scientific">Halomonas campaniensis</name>
    <dbReference type="NCBI Taxonomy" id="213554"/>
    <lineage>
        <taxon>Bacteria</taxon>
        <taxon>Pseudomonadati</taxon>
        <taxon>Pseudomonadota</taxon>
        <taxon>Gammaproteobacteria</taxon>
        <taxon>Oceanospirillales</taxon>
        <taxon>Halomonadaceae</taxon>
        <taxon>Halomonas</taxon>
    </lineage>
</organism>
<protein>
    <submittedName>
        <fullName evidence="1">Uncharacterized protein</fullName>
    </submittedName>
</protein>
<dbReference type="Pfam" id="PF19456">
    <property type="entry name" value="MobI"/>
    <property type="match status" value="1"/>
</dbReference>
<sequence length="187" mass="21201">MSEYGGSSSSSNYSLDHLHTLLAVNDEAEAERSGIDLAEVSAALSDAADGMLEEIERSIYLAALDSRTMADLFWEEKMERFAAGDPGKLGIRVRVNRGTLEVAYFRDAFVRNSDSMRKGKTYYAKHIKRSGKHHYNARDFNGAESWERELVAAHEKDHAKNRKIFYELSKARTALKEVKKVIESHRK</sequence>